<evidence type="ECO:0000313" key="14">
    <source>
        <dbReference type="Proteomes" id="UP000076842"/>
    </source>
</evidence>
<evidence type="ECO:0000256" key="5">
    <source>
        <dbReference type="ARBA" id="ARBA00022741"/>
    </source>
</evidence>
<dbReference type="InterPro" id="IPR011527">
    <property type="entry name" value="ABC1_TM_dom"/>
</dbReference>
<evidence type="ECO:0000256" key="1">
    <source>
        <dbReference type="ARBA" id="ARBA00004141"/>
    </source>
</evidence>
<dbReference type="InterPro" id="IPR003593">
    <property type="entry name" value="AAA+_ATPase"/>
</dbReference>
<evidence type="ECO:0000256" key="2">
    <source>
        <dbReference type="ARBA" id="ARBA00022448"/>
    </source>
</evidence>
<sequence length="2262" mass="249289">MSQLDTLEDFLAQLFQSGVPTSTNAACSSTAIALDPRLIPAYASIVSLLLLIIAASHARVKPRSVPVALSAPVSEPLLKRASDFVEARGGWVIYAFNSARLLGAGALVGLSIAAVVLSGQPREEVVSGTAQIPLGGGQEWDWTWECTGKAEVAILIAHIYATLLSILALVLKGRFRTSCSFHASWIFFIQFLIFLWRNILPLTTFTGVPADGTIPWLLWTRGSFVTLVGVALPAFMPRLYIPYDPANPAPNPAPEQTASIFSFLFFFFLEPIILAAWRIPQLPYDELPPLPDSDWSDNLRARAMDALDPVRRRAMGKKPRHLFWGLMDVFRWEYTKMSCYLLIQCLCRFLGAIGINRLLTFMEHNGTDATIRPWVWILFIFLAPTLKSLLFNMYIFTSTRMMVRAENILTQVIFEHALRVRLTDDSMISASPVPTSGTATANRSDEQSTSTPGTLRTETPTLVETNTSDGGNIATASTAPSSPENNKGKDKKTASAPASKAMHLSAKINSMFGTDIGNLIDGRDFLFLIFDTPLEAILCIFFLWFLLSWAAIVGIVFMMITLPVPGMIAGKIQTVQRKLMQKTDQRVQVITESLGVVRMIKMFGWEGLVKSQVRAVRDEELHYLRLRWLLGMSIDALTALLQMSTMIITFAIYTLVLKQDLDAARVFSSIPIFVTLRHDLDSFVRWITNIIEAKVSLDRVSNFLHSSRLLDKYHRTPVQDAIVTPLAAESDTVGFHNATFTWSDPNSDGPQPGQRHFRLHIEDLTFKNGIINLIVGPTGCGKTSILMALLGEMHFQAEGIDSWFSLPRVRGVAYAAQESWVQNDTIRSNILFGSPFDEVRYQKVLYQCGLVPDLAMFTAGDLTEVGERGLTLSGGQKARITLARAVYSPARILLLDDVVSALDVHTARWVVEKCLQGDLIKDRTVLLVTHAVALIAPIASNVISLGMQGRLISQGPLSNTLLSDPSLREELEENNQILEFGETASGIGPSPTQDKSADGKLVMEEEMAEGRVKWASIKLFMDAVGGPMYWVSLMFGYVICVALSIGGTWWLGHWAQAYEVQQGGGVDVLYYLFVFIGIALLQESVGLLVQVINALLSVRASRRIHDALCGSVLRSTLRWIDSTPVGRIVSRFTQDIREIDGNLTPAVLYFLQMTTSMIMEFVVVIAVSPVFSIPGAVILITGVALGQIYLAAQMCVKRLQSNWRSPLYNHFAAAITGLISVRAYEAEESFKTELRQRADAYSRPSRTFYNLNRWISTRADLLGAMFSAGLATYLLYMRCGVGASTTGFSLTMAVEFSSRILDWVRTINDIEITFNSVERIRDYLTIDHEPEASERGKPPAYWPASGAIKVESLFAKYSEDGPFVLRNITFDIKSGERVGIVGRTGSGKSSLALSLLRLIPVEGKVYLDGRLTDDLNLDALRNNVAIIPQDPTLLSGTLRFNLDPFSQHDDAKLYDALRATGLITDSEASDDTNLGLDNMVANAGSNFSVGQRQLIALARSILRRTRVLILDEATASVDTETDSTIQSRIRADLKNVTLITIAHRLHTIMDYDKIMVLDAGKLVELDTPLALLQNEKSYFRSLVEESGDKENIPGQGQPRVTQESTQAADPCSADLESCPAKARLRVIRVLPRRKCMGPYWQSRVSSYTADTSIDLLILVGNSVMSHGSPQYGDTASTEIRTKCALVDRDSYQVLVRKPAGSQDTDEMARRASEHRGAGSKPQAYHVVSSRCEKTMSQHCAGPSNLYASQSAHDTPIQPQLDSTPPYPHDVPPTPNRDCEAVPAQWFPIERGLSARGREKSPASGSWSDENASAREGVKADLRGDSRMEAEAGKQEEERKRKERKQLLDIAGEVEKVVRKVYHLSEPGIDKERERDREDDASTTAVARSEQERETISKAEDDTQNQTHSHVSQQGDTCDFRKVAILSASPHFHKSAEAKQQAIRAWISDVHAQTGGKAGLAVPVWATKVGAAPSDTENSYEETLVGDEFNYPTKLPDDENPEDEVERISLTAEIPMGAYIAELVRRTSVGISQLKIAACYLIALNPTIQALLDAKKKAATVIATGISLDNYIVSPLLCARRTLVACLIIASKFLGDNVYTMKAWSRITGLEAPDLVQCESAIGVALGWRMWVGANVQNLKNDVFIRTLAQLKAPIPRPPPLVVPQMSVLPQPSMQDLRTALPTVPAAHAAEPKVEPAPSETIITRKRSRAVLSAGPGNGAEVRAQKRKAIERFSMPRSNVTGCATSMVMPEQVDEPRPMAEAY</sequence>
<feature type="compositionally biased region" description="Basic and acidic residues" evidence="9">
    <location>
        <begin position="1706"/>
        <end position="1716"/>
    </location>
</feature>
<dbReference type="InterPro" id="IPR036640">
    <property type="entry name" value="ABC1_TM_sf"/>
</dbReference>
<feature type="compositionally biased region" description="Basic and acidic residues" evidence="9">
    <location>
        <begin position="1868"/>
        <end position="1879"/>
    </location>
</feature>
<dbReference type="FunFam" id="3.40.50.300:FF:000163">
    <property type="entry name" value="Multidrug resistance-associated protein member 4"/>
    <property type="match status" value="1"/>
</dbReference>
<dbReference type="InterPro" id="IPR003439">
    <property type="entry name" value="ABC_transporter-like_ATP-bd"/>
</dbReference>
<feature type="domain" description="ABC transmembrane type-1" evidence="12">
    <location>
        <begin position="341"/>
        <end position="692"/>
    </location>
</feature>
<dbReference type="PROSITE" id="PS00211">
    <property type="entry name" value="ABC_TRANSPORTER_1"/>
    <property type="match status" value="2"/>
</dbReference>
<feature type="region of interest" description="Disordered" evidence="9">
    <location>
        <begin position="429"/>
        <end position="498"/>
    </location>
</feature>
<feature type="transmembrane region" description="Helical" evidence="10">
    <location>
        <begin position="1070"/>
        <end position="1096"/>
    </location>
</feature>
<keyword evidence="3 10" id="KW-0812">Transmembrane</keyword>
<dbReference type="Pfam" id="PF00005">
    <property type="entry name" value="ABC_tran"/>
    <property type="match status" value="2"/>
</dbReference>
<feature type="transmembrane region" description="Helical" evidence="10">
    <location>
        <begin position="257"/>
        <end position="279"/>
    </location>
</feature>
<feature type="region of interest" description="Disordered" evidence="9">
    <location>
        <begin position="1696"/>
        <end position="1728"/>
    </location>
</feature>
<evidence type="ECO:0000256" key="3">
    <source>
        <dbReference type="ARBA" id="ARBA00022692"/>
    </source>
</evidence>
<dbReference type="PROSITE" id="PS50893">
    <property type="entry name" value="ABC_TRANSPORTER_2"/>
    <property type="match status" value="2"/>
</dbReference>
<evidence type="ECO:0000259" key="11">
    <source>
        <dbReference type="PROSITE" id="PS50893"/>
    </source>
</evidence>
<dbReference type="STRING" id="1353952.A0A165IJ78"/>
<feature type="region of interest" description="Disordered" evidence="9">
    <location>
        <begin position="1742"/>
        <end position="1779"/>
    </location>
</feature>
<comment type="subcellular location">
    <subcellularLocation>
        <location evidence="1">Membrane</location>
        <topology evidence="1">Multi-pass membrane protein</topology>
    </subcellularLocation>
</comment>
<evidence type="ECO:0000256" key="10">
    <source>
        <dbReference type="SAM" id="Phobius"/>
    </source>
</evidence>
<keyword evidence="2" id="KW-0813">Transport</keyword>
<dbReference type="SUPFAM" id="SSF90123">
    <property type="entry name" value="ABC transporter transmembrane region"/>
    <property type="match status" value="2"/>
</dbReference>
<feature type="transmembrane region" description="Helical" evidence="10">
    <location>
        <begin position="216"/>
        <end position="236"/>
    </location>
</feature>
<evidence type="ECO:0008006" key="15">
    <source>
        <dbReference type="Google" id="ProtNLM"/>
    </source>
</evidence>
<feature type="region of interest" description="Disordered" evidence="9">
    <location>
        <begin position="1587"/>
        <end position="1606"/>
    </location>
</feature>
<feature type="domain" description="ABC transporter" evidence="11">
    <location>
        <begin position="733"/>
        <end position="973"/>
    </location>
</feature>
<feature type="transmembrane region" description="Helical" evidence="10">
    <location>
        <begin position="1173"/>
        <end position="1192"/>
    </location>
</feature>
<dbReference type="GO" id="GO:0140359">
    <property type="term" value="F:ABC-type transporter activity"/>
    <property type="evidence" value="ECO:0007669"/>
    <property type="project" value="InterPro"/>
</dbReference>
<dbReference type="OrthoDB" id="6500128at2759"/>
<dbReference type="GO" id="GO:0005524">
    <property type="term" value="F:ATP binding"/>
    <property type="evidence" value="ECO:0007669"/>
    <property type="project" value="UniProtKB-KW"/>
</dbReference>
<keyword evidence="8 10" id="KW-0472">Membrane</keyword>
<feature type="compositionally biased region" description="Basic and acidic residues" evidence="9">
    <location>
        <begin position="1811"/>
        <end position="1839"/>
    </location>
</feature>
<dbReference type="EMBL" id="KV423929">
    <property type="protein sequence ID" value="KZT60642.1"/>
    <property type="molecule type" value="Genomic_DNA"/>
</dbReference>
<dbReference type="CDD" id="cd03250">
    <property type="entry name" value="ABCC_MRP_domain1"/>
    <property type="match status" value="1"/>
</dbReference>
<feature type="region of interest" description="Disordered" evidence="9">
    <location>
        <begin position="1792"/>
        <end position="1842"/>
    </location>
</feature>
<name>A0A165IJ78_9BASI</name>
<feature type="transmembrane region" description="Helical" evidence="10">
    <location>
        <begin position="152"/>
        <end position="171"/>
    </location>
</feature>
<evidence type="ECO:0000256" key="6">
    <source>
        <dbReference type="ARBA" id="ARBA00022840"/>
    </source>
</evidence>
<feature type="transmembrane region" description="Helical" evidence="10">
    <location>
        <begin position="1028"/>
        <end position="1050"/>
    </location>
</feature>
<dbReference type="InterPro" id="IPR027417">
    <property type="entry name" value="P-loop_NTPase"/>
</dbReference>
<dbReference type="Proteomes" id="UP000076842">
    <property type="component" value="Unassembled WGS sequence"/>
</dbReference>
<feature type="transmembrane region" description="Helical" evidence="10">
    <location>
        <begin position="634"/>
        <end position="656"/>
    </location>
</feature>
<dbReference type="PANTHER" id="PTHR24223:SF356">
    <property type="entry name" value="ATP-BINDING CASSETTE TRANSPORTER ABC4"/>
    <property type="match status" value="1"/>
</dbReference>
<evidence type="ECO:0000256" key="9">
    <source>
        <dbReference type="SAM" id="MobiDB-lite"/>
    </source>
</evidence>
<keyword evidence="6" id="KW-0067">ATP-binding</keyword>
<keyword evidence="14" id="KW-1185">Reference proteome</keyword>
<feature type="compositionally biased region" description="Pro residues" evidence="9">
    <location>
        <begin position="1764"/>
        <end position="1774"/>
    </location>
</feature>
<dbReference type="PROSITE" id="PS50929">
    <property type="entry name" value="ABC_TM1F"/>
    <property type="match status" value="2"/>
</dbReference>
<evidence type="ECO:0000259" key="12">
    <source>
        <dbReference type="PROSITE" id="PS50929"/>
    </source>
</evidence>
<evidence type="ECO:0000256" key="4">
    <source>
        <dbReference type="ARBA" id="ARBA00022737"/>
    </source>
</evidence>
<dbReference type="CDD" id="cd20557">
    <property type="entry name" value="CYCLIN_ScPCL1-like"/>
    <property type="match status" value="1"/>
</dbReference>
<feature type="domain" description="ABC transporter" evidence="11">
    <location>
        <begin position="1348"/>
        <end position="1584"/>
    </location>
</feature>
<keyword evidence="5" id="KW-0547">Nucleotide-binding</keyword>
<gene>
    <name evidence="13" type="ORF">CALCODRAFT_553559</name>
</gene>
<feature type="compositionally biased region" description="Basic and acidic residues" evidence="9">
    <location>
        <begin position="1888"/>
        <end position="1900"/>
    </location>
</feature>
<protein>
    <recommendedName>
        <fullName evidence="15">P-loop containing nucleoside triphosphate hydrolase protein</fullName>
    </recommendedName>
</protein>
<feature type="transmembrane region" description="Helical" evidence="10">
    <location>
        <begin position="38"/>
        <end position="55"/>
    </location>
</feature>
<dbReference type="Gene3D" id="1.20.1560.10">
    <property type="entry name" value="ABC transporter type 1, transmembrane domain"/>
    <property type="match status" value="2"/>
</dbReference>
<feature type="compositionally biased region" description="Polar residues" evidence="9">
    <location>
        <begin position="1745"/>
        <end position="1762"/>
    </location>
</feature>
<evidence type="ECO:0000313" key="13">
    <source>
        <dbReference type="EMBL" id="KZT60642.1"/>
    </source>
</evidence>
<dbReference type="GO" id="GO:0016887">
    <property type="term" value="F:ATP hydrolysis activity"/>
    <property type="evidence" value="ECO:0007669"/>
    <property type="project" value="InterPro"/>
</dbReference>
<feature type="transmembrane region" description="Helical" evidence="10">
    <location>
        <begin position="551"/>
        <end position="570"/>
    </location>
</feature>
<dbReference type="CDD" id="cd18596">
    <property type="entry name" value="ABC_6TM_VMR1_D1_like"/>
    <property type="match status" value="1"/>
</dbReference>
<feature type="transmembrane region" description="Helical" evidence="10">
    <location>
        <begin position="374"/>
        <end position="396"/>
    </location>
</feature>
<dbReference type="Gene3D" id="3.40.50.300">
    <property type="entry name" value="P-loop containing nucleotide triphosphate hydrolases"/>
    <property type="match status" value="2"/>
</dbReference>
<keyword evidence="4" id="KW-0677">Repeat</keyword>
<dbReference type="InterPro" id="IPR017871">
    <property type="entry name" value="ABC_transporter-like_CS"/>
</dbReference>
<feature type="compositionally biased region" description="Polar residues" evidence="9">
    <location>
        <begin position="1903"/>
        <end position="1914"/>
    </location>
</feature>
<dbReference type="Pfam" id="PF00664">
    <property type="entry name" value="ABC_membrane"/>
    <property type="match status" value="2"/>
</dbReference>
<evidence type="ECO:0000256" key="8">
    <source>
        <dbReference type="ARBA" id="ARBA00023136"/>
    </source>
</evidence>
<dbReference type="CDD" id="cd03244">
    <property type="entry name" value="ABCC_MRP_domain2"/>
    <property type="match status" value="1"/>
</dbReference>
<evidence type="ECO:0000256" key="7">
    <source>
        <dbReference type="ARBA" id="ARBA00022989"/>
    </source>
</evidence>
<feature type="region of interest" description="Disordered" evidence="9">
    <location>
        <begin position="1868"/>
        <end position="1914"/>
    </location>
</feature>
<dbReference type="PANTHER" id="PTHR24223">
    <property type="entry name" value="ATP-BINDING CASSETTE SUB-FAMILY C"/>
    <property type="match status" value="1"/>
</dbReference>
<dbReference type="InParanoid" id="A0A165IJ78"/>
<accession>A0A165IJ78</accession>
<organism evidence="13 14">
    <name type="scientific">Calocera cornea HHB12733</name>
    <dbReference type="NCBI Taxonomy" id="1353952"/>
    <lineage>
        <taxon>Eukaryota</taxon>
        <taxon>Fungi</taxon>
        <taxon>Dikarya</taxon>
        <taxon>Basidiomycota</taxon>
        <taxon>Agaricomycotina</taxon>
        <taxon>Dacrymycetes</taxon>
        <taxon>Dacrymycetales</taxon>
        <taxon>Dacrymycetaceae</taxon>
        <taxon>Calocera</taxon>
    </lineage>
</organism>
<dbReference type="CDD" id="cd18604">
    <property type="entry name" value="ABC_6TM_VMR1_D2_like"/>
    <property type="match status" value="1"/>
</dbReference>
<dbReference type="InterPro" id="IPR050173">
    <property type="entry name" value="ABC_transporter_C-like"/>
</dbReference>
<dbReference type="FunFam" id="1.20.1560.10:FF:000013">
    <property type="entry name" value="ABC transporter C family member 2"/>
    <property type="match status" value="1"/>
</dbReference>
<feature type="compositionally biased region" description="Polar residues" evidence="9">
    <location>
        <begin position="429"/>
        <end position="485"/>
    </location>
</feature>
<dbReference type="GO" id="GO:0016020">
    <property type="term" value="C:membrane"/>
    <property type="evidence" value="ECO:0007669"/>
    <property type="project" value="UniProtKB-SubCell"/>
</dbReference>
<dbReference type="SMART" id="SM00382">
    <property type="entry name" value="AAA"/>
    <property type="match status" value="2"/>
</dbReference>
<proteinExistence type="predicted"/>
<dbReference type="Gene3D" id="1.10.472.10">
    <property type="entry name" value="Cyclin-like"/>
    <property type="match status" value="1"/>
</dbReference>
<keyword evidence="7 10" id="KW-1133">Transmembrane helix</keyword>
<feature type="domain" description="ABC transmembrane type-1" evidence="12">
    <location>
        <begin position="1033"/>
        <end position="1277"/>
    </location>
</feature>
<dbReference type="SUPFAM" id="SSF52540">
    <property type="entry name" value="P-loop containing nucleoside triphosphate hydrolases"/>
    <property type="match status" value="2"/>
</dbReference>
<reference evidence="13 14" key="1">
    <citation type="journal article" date="2016" name="Mol. Biol. Evol.">
        <title>Comparative Genomics of Early-Diverging Mushroom-Forming Fungi Provides Insights into the Origins of Lignocellulose Decay Capabilities.</title>
        <authorList>
            <person name="Nagy L.G."/>
            <person name="Riley R."/>
            <person name="Tritt A."/>
            <person name="Adam C."/>
            <person name="Daum C."/>
            <person name="Floudas D."/>
            <person name="Sun H."/>
            <person name="Yadav J.S."/>
            <person name="Pangilinan J."/>
            <person name="Larsson K.H."/>
            <person name="Matsuura K."/>
            <person name="Barry K."/>
            <person name="Labutti K."/>
            <person name="Kuo R."/>
            <person name="Ohm R.A."/>
            <person name="Bhattacharya S.S."/>
            <person name="Shirouzu T."/>
            <person name="Yoshinaga Y."/>
            <person name="Martin F.M."/>
            <person name="Grigoriev I.V."/>
            <person name="Hibbett D.S."/>
        </authorList>
    </citation>
    <scope>NUCLEOTIDE SEQUENCE [LARGE SCALE GENOMIC DNA]</scope>
    <source>
        <strain evidence="13 14">HHB12733</strain>
    </source>
</reference>